<reference evidence="1" key="1">
    <citation type="submission" date="2019-08" db="EMBL/GenBank/DDBJ databases">
        <authorList>
            <person name="Kucharzyk K."/>
            <person name="Murdoch R.W."/>
            <person name="Higgins S."/>
            <person name="Loffler F."/>
        </authorList>
    </citation>
    <scope>NUCLEOTIDE SEQUENCE</scope>
</reference>
<dbReference type="EMBL" id="VSSQ01000052">
    <property type="protein sequence ID" value="MPL70260.1"/>
    <property type="molecule type" value="Genomic_DNA"/>
</dbReference>
<organism evidence="1">
    <name type="scientific">bioreactor metagenome</name>
    <dbReference type="NCBI Taxonomy" id="1076179"/>
    <lineage>
        <taxon>unclassified sequences</taxon>
        <taxon>metagenomes</taxon>
        <taxon>ecological metagenomes</taxon>
    </lineage>
</organism>
<dbReference type="AlphaFoldDB" id="A0A644TTQ2"/>
<proteinExistence type="predicted"/>
<gene>
    <name evidence="1" type="ORF">SDC9_16015</name>
</gene>
<sequence>MTTLREKMLETIYNDISTNGNAYIDNANNSMLDEKDRVVVDLLIDALICPNYSYYAQLGKVTINEAACLILDVDRNYFNKLTSKLEYLTSPEIIDKDVVFFVKNRDDLANKIYKLVRYGKIQGEDINMQSFNNSYGSMEREEFNKVVISIHSIKIISDLFNIKINDNLNAIINNELQHVNEEESQNKESETFDLDKRQKAKKYVEELLLDGITDEYEITKMIDKKFLGNSKLSDMEIGVVLPARPGSYVSYEGKRSRGQRLRGKK</sequence>
<name>A0A644TTQ2_9ZZZZ</name>
<evidence type="ECO:0000313" key="1">
    <source>
        <dbReference type="EMBL" id="MPL70260.1"/>
    </source>
</evidence>
<accession>A0A644TTQ2</accession>
<comment type="caution">
    <text evidence="1">The sequence shown here is derived from an EMBL/GenBank/DDBJ whole genome shotgun (WGS) entry which is preliminary data.</text>
</comment>
<protein>
    <submittedName>
        <fullName evidence="1">Uncharacterized protein</fullName>
    </submittedName>
</protein>